<comment type="caution">
    <text evidence="1">The sequence shown here is derived from an EMBL/GenBank/DDBJ whole genome shotgun (WGS) entry which is preliminary data.</text>
</comment>
<organism evidence="1 2">
    <name type="scientific">Thanatephorus cucumeris (strain AG1-IB / isolate 7/3/14)</name>
    <name type="common">Lettuce bottom rot fungus</name>
    <name type="synonym">Rhizoctonia solani</name>
    <dbReference type="NCBI Taxonomy" id="1108050"/>
    <lineage>
        <taxon>Eukaryota</taxon>
        <taxon>Fungi</taxon>
        <taxon>Dikarya</taxon>
        <taxon>Basidiomycota</taxon>
        <taxon>Agaricomycotina</taxon>
        <taxon>Agaricomycetes</taxon>
        <taxon>Cantharellales</taxon>
        <taxon>Ceratobasidiaceae</taxon>
        <taxon>Rhizoctonia</taxon>
        <taxon>Rhizoctonia solani AG-1</taxon>
    </lineage>
</organism>
<reference evidence="1 2" key="1">
    <citation type="journal article" date="2013" name="J. Biotechnol.">
        <title>Establishment and interpretation of the genome sequence of the phytopathogenic fungus Rhizoctonia solani AG1-IB isolate 7/3/14.</title>
        <authorList>
            <person name="Wibberg D.W."/>
            <person name="Jelonek L.J."/>
            <person name="Rupp O.R."/>
            <person name="Hennig M.H."/>
            <person name="Eikmeyer F.E."/>
            <person name="Goesmann A.G."/>
            <person name="Hartmann A.H."/>
            <person name="Borriss R.B."/>
            <person name="Grosch R.G."/>
            <person name="Puehler A.P."/>
            <person name="Schlueter A.S."/>
        </authorList>
    </citation>
    <scope>NUCLEOTIDE SEQUENCE [LARGE SCALE GENOMIC DNA]</scope>
    <source>
        <strain evidence="2">AG1-IB / isolate 7/3/14</strain>
    </source>
</reference>
<evidence type="ECO:0000313" key="1">
    <source>
        <dbReference type="EMBL" id="CCO31391.1"/>
    </source>
</evidence>
<dbReference type="Proteomes" id="UP000012065">
    <property type="component" value="Unassembled WGS sequence"/>
</dbReference>
<sequence length="242" mass="24597">MEPEPERVVVGSATVDVNELVRISSGSTLVPVWAELTEVAVVFPVGKAIGIEMLNVPVGSASEAVRLEATLVAADPVWDAVPVEDGDTGVDVGADSVSVPEAVPEAVPVAERVVPVAERVPVGTALEDGAVDVGSALLLSESRDESGKLRTGVPVEAVADADRVAVWDGTVDSDVTVGSDSDADADLEAVPVGAAPEDEALEVGSALLPDNKSEVSGRLMTGVPVVLAADPDADADMRIPPQ</sequence>
<proteinExistence type="predicted"/>
<evidence type="ECO:0000313" key="2">
    <source>
        <dbReference type="Proteomes" id="UP000012065"/>
    </source>
</evidence>
<dbReference type="AlphaFoldDB" id="M5BW16"/>
<dbReference type="HOGENOM" id="CLU_1147853_0_0_1"/>
<dbReference type="EMBL" id="CAOJ01008063">
    <property type="protein sequence ID" value="CCO31391.1"/>
    <property type="molecule type" value="Genomic_DNA"/>
</dbReference>
<protein>
    <submittedName>
        <fullName evidence="1">Uncharacterized protein</fullName>
    </submittedName>
</protein>
<gene>
    <name evidence="1" type="ORF">BN14_05432</name>
</gene>
<name>M5BW16_THACB</name>
<accession>M5BW16</accession>